<evidence type="ECO:0000313" key="1">
    <source>
        <dbReference type="EMBL" id="QTA79381.1"/>
    </source>
</evidence>
<reference evidence="1" key="1">
    <citation type="journal article" date="2021" name="Microb. Physiol.">
        <title>Proteogenomic Insights into the Physiology of Marine, Sulfate-Reducing, Filamentous Desulfonema limicola and Desulfonema magnum.</title>
        <authorList>
            <person name="Schnaars V."/>
            <person name="Wohlbrand L."/>
            <person name="Scheve S."/>
            <person name="Hinrichs C."/>
            <person name="Reinhardt R."/>
            <person name="Rabus R."/>
        </authorList>
    </citation>
    <scope>NUCLEOTIDE SEQUENCE</scope>
    <source>
        <strain evidence="1">5ac10</strain>
    </source>
</reference>
<dbReference type="KEGG" id="dli:dnl_16490"/>
<name>A0A975B5V4_9BACT</name>
<keyword evidence="2" id="KW-1185">Reference proteome</keyword>
<gene>
    <name evidence="1" type="ORF">dnl_16490</name>
</gene>
<proteinExistence type="predicted"/>
<sequence>MDNKVMAERKKRVAAIAAVTAYIKSQEEMMAAMAGAAVVETPQRPIAIPSMWGFSGRQDIMQYRSLMQMKAFHGARLKY</sequence>
<protein>
    <submittedName>
        <fullName evidence="1">Uncharacterized protein</fullName>
    </submittedName>
</protein>
<dbReference type="Proteomes" id="UP000663720">
    <property type="component" value="Chromosome"/>
</dbReference>
<evidence type="ECO:0000313" key="2">
    <source>
        <dbReference type="Proteomes" id="UP000663720"/>
    </source>
</evidence>
<dbReference type="AlphaFoldDB" id="A0A975B5V4"/>
<dbReference type="RefSeq" id="WP_246514888.1">
    <property type="nucleotide sequence ID" value="NZ_CP061799.1"/>
</dbReference>
<accession>A0A975B5V4</accession>
<dbReference type="EMBL" id="CP061799">
    <property type="protein sequence ID" value="QTA79381.1"/>
    <property type="molecule type" value="Genomic_DNA"/>
</dbReference>
<organism evidence="1 2">
    <name type="scientific">Desulfonema limicola</name>
    <dbReference type="NCBI Taxonomy" id="45656"/>
    <lineage>
        <taxon>Bacteria</taxon>
        <taxon>Pseudomonadati</taxon>
        <taxon>Thermodesulfobacteriota</taxon>
        <taxon>Desulfobacteria</taxon>
        <taxon>Desulfobacterales</taxon>
        <taxon>Desulfococcaceae</taxon>
        <taxon>Desulfonema</taxon>
    </lineage>
</organism>